<dbReference type="OrthoDB" id="1530at2759"/>
<dbReference type="STRING" id="5288.A0A5C5FVP6"/>
<evidence type="ECO:0000313" key="18">
    <source>
        <dbReference type="Proteomes" id="UP000311382"/>
    </source>
</evidence>
<evidence type="ECO:0000256" key="9">
    <source>
        <dbReference type="ARBA" id="ARBA00023133"/>
    </source>
</evidence>
<dbReference type="NCBIfam" id="NF006762">
    <property type="entry name" value="PRK09283.1"/>
    <property type="match status" value="1"/>
</dbReference>
<keyword evidence="10 14" id="KW-0456">Lyase</keyword>
<evidence type="ECO:0000256" key="3">
    <source>
        <dbReference type="ARBA" id="ARBA00008055"/>
    </source>
</evidence>
<comment type="similarity">
    <text evidence="3 15">Belongs to the ALAD family.</text>
</comment>
<feature type="region of interest" description="Disordered" evidence="16">
    <location>
        <begin position="500"/>
        <end position="524"/>
    </location>
</feature>
<dbReference type="UniPathway" id="UPA00251">
    <property type="reaction ID" value="UER00318"/>
</dbReference>
<keyword evidence="11 14" id="KW-0627">Porphyrin biosynthesis</keyword>
<dbReference type="SMART" id="SM01004">
    <property type="entry name" value="ALAD"/>
    <property type="match status" value="1"/>
</dbReference>
<evidence type="ECO:0000256" key="6">
    <source>
        <dbReference type="ARBA" id="ARBA00020771"/>
    </source>
</evidence>
<organism evidence="17 18">
    <name type="scientific">Rhodotorula diobovata</name>
    <dbReference type="NCBI Taxonomy" id="5288"/>
    <lineage>
        <taxon>Eukaryota</taxon>
        <taxon>Fungi</taxon>
        <taxon>Dikarya</taxon>
        <taxon>Basidiomycota</taxon>
        <taxon>Pucciniomycotina</taxon>
        <taxon>Microbotryomycetes</taxon>
        <taxon>Sporidiobolales</taxon>
        <taxon>Sporidiobolaceae</taxon>
        <taxon>Rhodotorula</taxon>
    </lineage>
</organism>
<reference evidence="17 18" key="1">
    <citation type="submission" date="2019-03" db="EMBL/GenBank/DDBJ databases">
        <title>Rhodosporidium diobovatum UCD-FST 08-225 genome sequencing, assembly, and annotation.</title>
        <authorList>
            <person name="Fakankun I.U."/>
            <person name="Fristensky B."/>
            <person name="Levin D.B."/>
        </authorList>
    </citation>
    <scope>NUCLEOTIDE SEQUENCE [LARGE SCALE GENOMIC DNA]</scope>
    <source>
        <strain evidence="17 18">UCD-FST 08-225</strain>
    </source>
</reference>
<keyword evidence="18" id="KW-1185">Reference proteome</keyword>
<name>A0A5C5FVP6_9BASI</name>
<evidence type="ECO:0000313" key="17">
    <source>
        <dbReference type="EMBL" id="TNY20820.1"/>
    </source>
</evidence>
<feature type="region of interest" description="Disordered" evidence="16">
    <location>
        <begin position="426"/>
        <end position="477"/>
    </location>
</feature>
<dbReference type="FunFam" id="3.20.20.70:FF:000048">
    <property type="entry name" value="Delta-aminolevulinic acid dehydratase"/>
    <property type="match status" value="1"/>
</dbReference>
<comment type="cofactor">
    <cofactor evidence="1">
        <name>Zn(2+)</name>
        <dbReference type="ChEBI" id="CHEBI:29105"/>
    </cofactor>
</comment>
<dbReference type="PANTHER" id="PTHR11458:SF0">
    <property type="entry name" value="DELTA-AMINOLEVULINIC ACID DEHYDRATASE"/>
    <property type="match status" value="1"/>
</dbReference>
<evidence type="ECO:0000256" key="12">
    <source>
        <dbReference type="ARBA" id="ARBA00025628"/>
    </source>
</evidence>
<dbReference type="InterPro" id="IPR030656">
    <property type="entry name" value="ALAD_AS"/>
</dbReference>
<dbReference type="InterPro" id="IPR001731">
    <property type="entry name" value="ALAD"/>
</dbReference>
<comment type="caution">
    <text evidence="17">The sequence shown here is derived from an EMBL/GenBank/DDBJ whole genome shotgun (WGS) entry which is preliminary data.</text>
</comment>
<feature type="region of interest" description="Disordered" evidence="16">
    <location>
        <begin position="940"/>
        <end position="961"/>
    </location>
</feature>
<dbReference type="InterPro" id="IPR021047">
    <property type="entry name" value="Mannosyltransferase_CMT1"/>
</dbReference>
<accession>A0A5C5FVP6</accession>
<dbReference type="PRINTS" id="PR00144">
    <property type="entry name" value="DALDHYDRTASE"/>
</dbReference>
<feature type="region of interest" description="Disordered" evidence="16">
    <location>
        <begin position="613"/>
        <end position="647"/>
    </location>
</feature>
<dbReference type="EMBL" id="SOZI01000057">
    <property type="protein sequence ID" value="TNY20820.1"/>
    <property type="molecule type" value="Genomic_DNA"/>
</dbReference>
<dbReference type="GO" id="GO:0005829">
    <property type="term" value="C:cytosol"/>
    <property type="evidence" value="ECO:0007669"/>
    <property type="project" value="TreeGrafter"/>
</dbReference>
<dbReference type="Gene3D" id="3.20.20.70">
    <property type="entry name" value="Aldolase class I"/>
    <property type="match status" value="1"/>
</dbReference>
<evidence type="ECO:0000256" key="1">
    <source>
        <dbReference type="ARBA" id="ARBA00001947"/>
    </source>
</evidence>
<dbReference type="Pfam" id="PF00490">
    <property type="entry name" value="ALAD"/>
    <property type="match status" value="1"/>
</dbReference>
<evidence type="ECO:0000256" key="13">
    <source>
        <dbReference type="ARBA" id="ARBA00047651"/>
    </source>
</evidence>
<dbReference type="AlphaFoldDB" id="A0A5C5FVP6"/>
<keyword evidence="9" id="KW-0350">Heme biosynthesis</keyword>
<dbReference type="PANTHER" id="PTHR11458">
    <property type="entry name" value="DELTA-AMINOLEVULINIC ACID DEHYDRATASE"/>
    <property type="match status" value="1"/>
</dbReference>
<keyword evidence="8" id="KW-0862">Zinc</keyword>
<dbReference type="Pfam" id="PF11735">
    <property type="entry name" value="CAP59_mtransfer"/>
    <property type="match status" value="1"/>
</dbReference>
<gene>
    <name evidence="17" type="ORF">DMC30DRAFT_351696</name>
</gene>
<keyword evidence="7" id="KW-0479">Metal-binding</keyword>
<dbReference type="InterPro" id="IPR013785">
    <property type="entry name" value="Aldolase_TIM"/>
</dbReference>
<evidence type="ECO:0000256" key="11">
    <source>
        <dbReference type="ARBA" id="ARBA00023244"/>
    </source>
</evidence>
<dbReference type="GO" id="GO:0004655">
    <property type="term" value="F:porphobilinogen synthase activity"/>
    <property type="evidence" value="ECO:0007669"/>
    <property type="project" value="UniProtKB-EC"/>
</dbReference>
<protein>
    <recommendedName>
        <fullName evidence="6 14">Delta-aminolevulinic acid dehydratase</fullName>
        <ecNumber evidence="5 14">4.2.1.24</ecNumber>
    </recommendedName>
</protein>
<evidence type="ECO:0000256" key="14">
    <source>
        <dbReference type="RuleBase" id="RU000515"/>
    </source>
</evidence>
<dbReference type="SUPFAM" id="SSF51569">
    <property type="entry name" value="Aldolase"/>
    <property type="match status" value="1"/>
</dbReference>
<evidence type="ECO:0000256" key="10">
    <source>
        <dbReference type="ARBA" id="ARBA00023239"/>
    </source>
</evidence>
<evidence type="ECO:0000256" key="5">
    <source>
        <dbReference type="ARBA" id="ARBA00012053"/>
    </source>
</evidence>
<dbReference type="EC" id="4.2.1.24" evidence="5 14"/>
<evidence type="ECO:0000256" key="16">
    <source>
        <dbReference type="SAM" id="MobiDB-lite"/>
    </source>
</evidence>
<dbReference type="PROSITE" id="PS00169">
    <property type="entry name" value="D_ALA_DEHYDRATASE"/>
    <property type="match status" value="1"/>
</dbReference>
<evidence type="ECO:0000256" key="4">
    <source>
        <dbReference type="ARBA" id="ARBA00011823"/>
    </source>
</evidence>
<evidence type="ECO:0000256" key="15">
    <source>
        <dbReference type="RuleBase" id="RU004161"/>
    </source>
</evidence>
<dbReference type="GO" id="GO:0008270">
    <property type="term" value="F:zinc ion binding"/>
    <property type="evidence" value="ECO:0007669"/>
    <property type="project" value="TreeGrafter"/>
</dbReference>
<proteinExistence type="inferred from homology"/>
<evidence type="ECO:0000256" key="8">
    <source>
        <dbReference type="ARBA" id="ARBA00022833"/>
    </source>
</evidence>
<sequence length="1015" mass="109635">MTPTPIAGSHQETAVPREAILAGGYHHPLLRSLQAERHLTKDMLMYPIFITDEPDAVVDIKSLPGQKRWGINKLEAFLAPLVAKGLRSVILFGVPLHMDKDARGSPADDPSTPVILATKLIRDRFPSLVVACDVCLCEYTDHGHCGELCPADQLTPAEQTAGAKVIDNPRSVRRMQDVALAYARAGAHIVAPSDMMDGRIGAIKQALVDAGFGNRCSLMAYSAKFASSMYGPFREAAGSVPNFGNRKCYQLPPNARGLARRAIVRDAREGADFLMVKPALPYLDIMSEARLLAPDLPLACYQVSGEYAMIHAGAQAGVYELRAMAMETAEGFLRAGCTLILTYFTPDFLDWLDEPADDELSADTWLTQQRAREPSVPCTWWVRVACLEPRMQGWTPCVHCWPVLLLLLLCLSSCLCAPDDAGARGASPACSPTMRPPWTSGAPPASSPSPAVTAASTASTAFRSPGTPSSPAGSSARWDRLSLDSTVDIPPDTPLLYSHAPYRDKNAHAPRSPFTSPRRGPPSAFAVRGSNGHAFELLLAGGSPPSSPRTTYASTLRTHRRAHRLGSLLYSSALFCLAFTSLAAAAVLGWAGHFVYTRHAALATAVFAPPMQPQTRDVEGGAPPFPPSGATTRAPGAVGDGREVDRGDVDAVEQELDRRLSELGLASTRDELTCESVEASRSLLRRYGGLRTSSASSSSSSSSTAATAPGRTLLALNLYNSEAVIPSLAHALLRVAAFLGPDNVHVSIFENGSTDRTVAALAHLARALSALGADHDVLSDARHTDWNKVDRIDQLAVYRNVALAPLTTTTTNGTAFTDVVFVNDVFTCPGDVLELLFQRRVQSADAACGMDWRANKGPGHWWRDSVVYYDSWVGRTLSGKMLRPRTDLFQEFHDGVDGLFGGEGDEASQERFRRGLPTPVYSCWNGMLALDARPFTSTAPAPRYDPSSSSSAHRTSWHRAPPVHAAEPVRFRSALHREGECAASECKTLAKDLWSRGYDRWLVRRLAIPVHACSR</sequence>
<evidence type="ECO:0000256" key="7">
    <source>
        <dbReference type="ARBA" id="ARBA00022723"/>
    </source>
</evidence>
<dbReference type="Proteomes" id="UP000311382">
    <property type="component" value="Unassembled WGS sequence"/>
</dbReference>
<comment type="catalytic activity">
    <reaction evidence="13 14">
        <text>2 5-aminolevulinate = porphobilinogen + 2 H2O + H(+)</text>
        <dbReference type="Rhea" id="RHEA:24064"/>
        <dbReference type="ChEBI" id="CHEBI:15377"/>
        <dbReference type="ChEBI" id="CHEBI:15378"/>
        <dbReference type="ChEBI" id="CHEBI:58126"/>
        <dbReference type="ChEBI" id="CHEBI:356416"/>
        <dbReference type="EC" id="4.2.1.24"/>
    </reaction>
</comment>
<feature type="compositionally biased region" description="Low complexity" evidence="16">
    <location>
        <begin position="436"/>
        <end position="476"/>
    </location>
</feature>
<comment type="function">
    <text evidence="12">Catalyzes an early step in the biosynthesis of tetrapyrroles. Binds two molecules of 5-aminolevulinate per subunit, each at a distinct site, and catalyzes their condensation to form porphobilinogen.</text>
</comment>
<evidence type="ECO:0000256" key="2">
    <source>
        <dbReference type="ARBA" id="ARBA00004694"/>
    </source>
</evidence>
<comment type="pathway">
    <text evidence="2">Porphyrin-containing compound metabolism; protoporphyrin-IX biosynthesis; coproporphyrinogen-III from 5-aminolevulinate: step 1/4.</text>
</comment>
<dbReference type="GO" id="GO:0006782">
    <property type="term" value="P:protoporphyrinogen IX biosynthetic process"/>
    <property type="evidence" value="ECO:0007669"/>
    <property type="project" value="UniProtKB-UniPathway"/>
</dbReference>
<comment type="subunit">
    <text evidence="4 14">Homooctamer.</text>
</comment>